<accession>A0ABR2G1Q1</accession>
<keyword evidence="3" id="KW-1185">Reference proteome</keyword>
<name>A0ABR2G1Q1_9ROSI</name>
<protein>
    <submittedName>
        <fullName evidence="2">Uncharacterized protein</fullName>
    </submittedName>
</protein>
<dbReference type="Proteomes" id="UP001472677">
    <property type="component" value="Unassembled WGS sequence"/>
</dbReference>
<feature type="compositionally biased region" description="Polar residues" evidence="1">
    <location>
        <begin position="1"/>
        <end position="14"/>
    </location>
</feature>
<comment type="caution">
    <text evidence="2">The sequence shown here is derived from an EMBL/GenBank/DDBJ whole genome shotgun (WGS) entry which is preliminary data.</text>
</comment>
<gene>
    <name evidence="2" type="ORF">V6N12_045078</name>
</gene>
<reference evidence="2 3" key="1">
    <citation type="journal article" date="2024" name="G3 (Bethesda)">
        <title>Genome assembly of Hibiscus sabdariffa L. provides insights into metabolisms of medicinal natural products.</title>
        <authorList>
            <person name="Kim T."/>
        </authorList>
    </citation>
    <scope>NUCLEOTIDE SEQUENCE [LARGE SCALE GENOMIC DNA]</scope>
    <source>
        <strain evidence="2">TK-2024</strain>
        <tissue evidence="2">Old leaves</tissue>
    </source>
</reference>
<dbReference type="EMBL" id="JBBPBM010000003">
    <property type="protein sequence ID" value="KAK8592987.1"/>
    <property type="molecule type" value="Genomic_DNA"/>
</dbReference>
<evidence type="ECO:0000313" key="3">
    <source>
        <dbReference type="Proteomes" id="UP001472677"/>
    </source>
</evidence>
<evidence type="ECO:0000256" key="1">
    <source>
        <dbReference type="SAM" id="MobiDB-lite"/>
    </source>
</evidence>
<evidence type="ECO:0000313" key="2">
    <source>
        <dbReference type="EMBL" id="KAK8592987.1"/>
    </source>
</evidence>
<feature type="region of interest" description="Disordered" evidence="1">
    <location>
        <begin position="1"/>
        <end position="23"/>
    </location>
</feature>
<proteinExistence type="predicted"/>
<sequence length="389" mass="41965">MSENPSMPVSSLQQVGPGGRPPDMVSMAMDHEEVVETEPVQQQSVGGDIQLHGSSAATLSGEIKANKGFLPFYASMVAKNPTVTGTQDSVWKTDNASVVVSEADYIIDRLGQFMSIKFSDRVHSQIDHNMRSCTTITRNLGIERLLEPSEKEPYGPWMQVAPQWRKPSGLGTSGSCGKTSIRVSGSRFKALAGELESGQGDPTVDEGSLERDAVFGAGLSEAAKARQTSRVDSEGLQMSKNVSYKDAKPVKRSKKVQPPTINMNVVPLVNIDEPTVITQVAVTGGKMLKVRGTARRSLHEGIQLDRPGVRLQIGITSQDTSQPTLFEWIQKFSQDLEEVNAGTCGVPIGQGMDTRQLPTSGVIKSVQLDVVGLRKTIDDSGGGRQDMKQ</sequence>
<organism evidence="2 3">
    <name type="scientific">Hibiscus sabdariffa</name>
    <name type="common">roselle</name>
    <dbReference type="NCBI Taxonomy" id="183260"/>
    <lineage>
        <taxon>Eukaryota</taxon>
        <taxon>Viridiplantae</taxon>
        <taxon>Streptophyta</taxon>
        <taxon>Embryophyta</taxon>
        <taxon>Tracheophyta</taxon>
        <taxon>Spermatophyta</taxon>
        <taxon>Magnoliopsida</taxon>
        <taxon>eudicotyledons</taxon>
        <taxon>Gunneridae</taxon>
        <taxon>Pentapetalae</taxon>
        <taxon>rosids</taxon>
        <taxon>malvids</taxon>
        <taxon>Malvales</taxon>
        <taxon>Malvaceae</taxon>
        <taxon>Malvoideae</taxon>
        <taxon>Hibiscus</taxon>
    </lineage>
</organism>